<dbReference type="GO" id="GO:0005886">
    <property type="term" value="C:plasma membrane"/>
    <property type="evidence" value="ECO:0007669"/>
    <property type="project" value="UniProtKB-SubCell"/>
</dbReference>
<feature type="transmembrane region" description="Helical" evidence="6">
    <location>
        <begin position="40"/>
        <end position="66"/>
    </location>
</feature>
<name>A0A7U9DQS3_STRLI</name>
<proteinExistence type="predicted"/>
<sequence>METVEMAGIGAFWSVSFLLVLVPGADWAYAITAGLRHRSVLPAVGGMLSGYVLLTAVVAAGLATAVAGSPTVLTALTAAGAAYLIWLGATTLARPAAPRAEEGDQGDGSGSWVGRAARGAGISGLNPKALLLFLALLPQFAARDADWPFAAQIVALGLVHTANCAVVYTGVGATARRILGARPAVATAVSRFSGAAMILVGALLLVERLLAQGPTH</sequence>
<evidence type="ECO:0000256" key="4">
    <source>
        <dbReference type="ARBA" id="ARBA00022989"/>
    </source>
</evidence>
<keyword evidence="5 6" id="KW-0472">Membrane</keyword>
<organism evidence="7 8">
    <name type="scientific">Streptomyces lividans 1326</name>
    <dbReference type="NCBI Taxonomy" id="1200984"/>
    <lineage>
        <taxon>Bacteria</taxon>
        <taxon>Bacillati</taxon>
        <taxon>Actinomycetota</taxon>
        <taxon>Actinomycetes</taxon>
        <taxon>Kitasatosporales</taxon>
        <taxon>Streptomycetaceae</taxon>
        <taxon>Streptomyces</taxon>
    </lineage>
</organism>
<evidence type="ECO:0000256" key="1">
    <source>
        <dbReference type="ARBA" id="ARBA00004651"/>
    </source>
</evidence>
<accession>A0A7U9DQS3</accession>
<feature type="transmembrane region" description="Helical" evidence="6">
    <location>
        <begin position="149"/>
        <end position="171"/>
    </location>
</feature>
<protein>
    <submittedName>
        <fullName evidence="7">Putative membrane protein</fullName>
    </submittedName>
</protein>
<keyword evidence="4 6" id="KW-1133">Transmembrane helix</keyword>
<evidence type="ECO:0000313" key="7">
    <source>
        <dbReference type="EMBL" id="EOY48417.1"/>
    </source>
</evidence>
<keyword evidence="3 6" id="KW-0812">Transmembrane</keyword>
<dbReference type="AlphaFoldDB" id="A0A7U9DQS3"/>
<dbReference type="PANTHER" id="PTHR30086">
    <property type="entry name" value="ARGININE EXPORTER PROTEIN ARGO"/>
    <property type="match status" value="1"/>
</dbReference>
<dbReference type="PANTHER" id="PTHR30086:SF20">
    <property type="entry name" value="ARGININE EXPORTER PROTEIN ARGO-RELATED"/>
    <property type="match status" value="1"/>
</dbReference>
<dbReference type="EMBL" id="CM001889">
    <property type="protein sequence ID" value="EOY48417.1"/>
    <property type="molecule type" value="Genomic_DNA"/>
</dbReference>
<dbReference type="Pfam" id="PF01810">
    <property type="entry name" value="LysE"/>
    <property type="match status" value="1"/>
</dbReference>
<evidence type="ECO:0000256" key="5">
    <source>
        <dbReference type="ARBA" id="ARBA00023136"/>
    </source>
</evidence>
<keyword evidence="2" id="KW-1003">Cell membrane</keyword>
<dbReference type="GO" id="GO:0015171">
    <property type="term" value="F:amino acid transmembrane transporter activity"/>
    <property type="evidence" value="ECO:0007669"/>
    <property type="project" value="TreeGrafter"/>
</dbReference>
<evidence type="ECO:0000256" key="6">
    <source>
        <dbReference type="SAM" id="Phobius"/>
    </source>
</evidence>
<feature type="transmembrane region" description="Helical" evidence="6">
    <location>
        <begin position="6"/>
        <end position="28"/>
    </location>
</feature>
<evidence type="ECO:0000256" key="3">
    <source>
        <dbReference type="ARBA" id="ARBA00022692"/>
    </source>
</evidence>
<dbReference type="InterPro" id="IPR001123">
    <property type="entry name" value="LeuE-type"/>
</dbReference>
<dbReference type="Proteomes" id="UP000014062">
    <property type="component" value="Chromosome"/>
</dbReference>
<feature type="transmembrane region" description="Helical" evidence="6">
    <location>
        <begin position="183"/>
        <end position="206"/>
    </location>
</feature>
<feature type="transmembrane region" description="Helical" evidence="6">
    <location>
        <begin position="72"/>
        <end position="93"/>
    </location>
</feature>
<comment type="subcellular location">
    <subcellularLocation>
        <location evidence="1">Cell membrane</location>
        <topology evidence="1">Multi-pass membrane protein</topology>
    </subcellularLocation>
</comment>
<evidence type="ECO:0000313" key="8">
    <source>
        <dbReference type="Proteomes" id="UP000014062"/>
    </source>
</evidence>
<gene>
    <name evidence="7" type="ORF">SLI_3704</name>
</gene>
<evidence type="ECO:0000256" key="2">
    <source>
        <dbReference type="ARBA" id="ARBA00022475"/>
    </source>
</evidence>
<reference evidence="8" key="1">
    <citation type="journal article" date="2013" name="Genome Biol. Evol.">
        <title>The genome sequence of Streptomyces lividans 66 reveals a novel tRNA-dependent peptide biosynthetic system within a metal-related genomic island.</title>
        <authorList>
            <person name="Cruz-Morales P."/>
            <person name="Vijgenboom E."/>
            <person name="Iruegas-Bocardo F."/>
            <person name="Girard G."/>
            <person name="Yanez-Guerra L.A."/>
            <person name="Ramos-Aboites H.E."/>
            <person name="Pernodet J.L."/>
            <person name="Anne J."/>
            <person name="van Wezel G.P."/>
            <person name="Barona-Gomez F."/>
        </authorList>
    </citation>
    <scope>NUCLEOTIDE SEQUENCE [LARGE SCALE GENOMIC DNA]</scope>
    <source>
        <strain evidence="8">1326</strain>
    </source>
</reference>